<feature type="region of interest" description="Disordered" evidence="1">
    <location>
        <begin position="94"/>
        <end position="114"/>
    </location>
</feature>
<evidence type="ECO:0000256" key="1">
    <source>
        <dbReference type="SAM" id="MobiDB-lite"/>
    </source>
</evidence>
<keyword evidence="2" id="KW-0732">Signal</keyword>
<keyword evidence="3" id="KW-0547">Nucleotide-binding</keyword>
<accession>A0ABW6Q6E7</accession>
<evidence type="ECO:0000313" key="3">
    <source>
        <dbReference type="EMBL" id="MFF1274391.1"/>
    </source>
</evidence>
<dbReference type="GO" id="GO:0005524">
    <property type="term" value="F:ATP binding"/>
    <property type="evidence" value="ECO:0007669"/>
    <property type="project" value="UniProtKB-KW"/>
</dbReference>
<comment type="caution">
    <text evidence="3">The sequence shown here is derived from an EMBL/GenBank/DDBJ whole genome shotgun (WGS) entry which is preliminary data.</text>
</comment>
<evidence type="ECO:0000256" key="2">
    <source>
        <dbReference type="SAM" id="SignalP"/>
    </source>
</evidence>
<organism evidence="3 4">
    <name type="scientific">Streptomyces marokkonensis</name>
    <dbReference type="NCBI Taxonomy" id="324855"/>
    <lineage>
        <taxon>Bacteria</taxon>
        <taxon>Bacillati</taxon>
        <taxon>Actinomycetota</taxon>
        <taxon>Actinomycetes</taxon>
        <taxon>Kitasatosporales</taxon>
        <taxon>Streptomycetaceae</taxon>
        <taxon>Streptomyces</taxon>
    </lineage>
</organism>
<gene>
    <name evidence="3" type="ORF">ACFVZC_13420</name>
</gene>
<sequence>MSLPLTRRIARAALLVAAGAAAGVGAAGTASAAPELPAAPNLGVSALDGATGGAVDNVTKGVGKTTPDAGQVAPAAGTTVKKAVPVVKELPTDSLAKGGLPAGKNLPVKGLPLG</sequence>
<protein>
    <submittedName>
        <fullName evidence="3">ATP-binding protein</fullName>
    </submittedName>
</protein>
<keyword evidence="3" id="KW-0067">ATP-binding</keyword>
<reference evidence="3 4" key="1">
    <citation type="submission" date="2024-09" db="EMBL/GenBank/DDBJ databases">
        <title>The Natural Products Discovery Center: Release of the First 8490 Sequenced Strains for Exploring Actinobacteria Biosynthetic Diversity.</title>
        <authorList>
            <person name="Kalkreuter E."/>
            <person name="Kautsar S.A."/>
            <person name="Yang D."/>
            <person name="Bader C.D."/>
            <person name="Teijaro C.N."/>
            <person name="Fluegel L."/>
            <person name="Davis C.M."/>
            <person name="Simpson J.R."/>
            <person name="Lauterbach L."/>
            <person name="Steele A.D."/>
            <person name="Gui C."/>
            <person name="Meng S."/>
            <person name="Li G."/>
            <person name="Viehrig K."/>
            <person name="Ye F."/>
            <person name="Su P."/>
            <person name="Kiefer A.F."/>
            <person name="Nichols A."/>
            <person name="Cepeda A.J."/>
            <person name="Yan W."/>
            <person name="Fan B."/>
            <person name="Jiang Y."/>
            <person name="Adhikari A."/>
            <person name="Zheng C.-J."/>
            <person name="Schuster L."/>
            <person name="Cowan T.M."/>
            <person name="Smanski M.J."/>
            <person name="Chevrette M.G."/>
            <person name="De Carvalho L.P.S."/>
            <person name="Shen B."/>
        </authorList>
    </citation>
    <scope>NUCLEOTIDE SEQUENCE [LARGE SCALE GENOMIC DNA]</scope>
    <source>
        <strain evidence="3 4">NPDC058328</strain>
    </source>
</reference>
<dbReference type="EMBL" id="JBHVZQ010000009">
    <property type="protein sequence ID" value="MFF1274391.1"/>
    <property type="molecule type" value="Genomic_DNA"/>
</dbReference>
<dbReference type="RefSeq" id="WP_388234554.1">
    <property type="nucleotide sequence ID" value="NZ_JBHVZQ010000009.1"/>
</dbReference>
<evidence type="ECO:0000313" key="4">
    <source>
        <dbReference type="Proteomes" id="UP001601627"/>
    </source>
</evidence>
<dbReference type="Proteomes" id="UP001601627">
    <property type="component" value="Unassembled WGS sequence"/>
</dbReference>
<feature type="signal peptide" evidence="2">
    <location>
        <begin position="1"/>
        <end position="32"/>
    </location>
</feature>
<dbReference type="InterPro" id="IPR006311">
    <property type="entry name" value="TAT_signal"/>
</dbReference>
<name>A0ABW6Q6E7_9ACTN</name>
<keyword evidence="4" id="KW-1185">Reference proteome</keyword>
<feature type="chain" id="PRO_5046794797" evidence="2">
    <location>
        <begin position="33"/>
        <end position="114"/>
    </location>
</feature>
<dbReference type="PROSITE" id="PS51318">
    <property type="entry name" value="TAT"/>
    <property type="match status" value="1"/>
</dbReference>
<proteinExistence type="predicted"/>